<evidence type="ECO:0000256" key="2">
    <source>
        <dbReference type="ARBA" id="ARBA00022695"/>
    </source>
</evidence>
<evidence type="ECO:0000259" key="7">
    <source>
        <dbReference type="Pfam" id="PF03732"/>
    </source>
</evidence>
<dbReference type="PANTHER" id="PTHR37984">
    <property type="entry name" value="PROTEIN CBG26694"/>
    <property type="match status" value="1"/>
</dbReference>
<dbReference type="InterPro" id="IPR041373">
    <property type="entry name" value="RT_RNaseH"/>
</dbReference>
<evidence type="ECO:0000259" key="8">
    <source>
        <dbReference type="Pfam" id="PF17917"/>
    </source>
</evidence>
<dbReference type="EMBL" id="BQNB010019309">
    <property type="protein sequence ID" value="GJT83957.1"/>
    <property type="molecule type" value="Genomic_DNA"/>
</dbReference>
<keyword evidence="10" id="KW-1185">Reference proteome</keyword>
<evidence type="ECO:0000256" key="1">
    <source>
        <dbReference type="ARBA" id="ARBA00022679"/>
    </source>
</evidence>
<gene>
    <name evidence="9" type="ORF">Tco_1058299</name>
</gene>
<keyword evidence="4" id="KW-0255">Endonuclease</keyword>
<sequence length="549" mass="61826">MPHNTLKQKAVKRMVQKWVAEAIVEYEKNRINPENAGGSGGNVRDVGGVITPPVHGCLYKTFLNYKPHSFNGTEGVVRLKRWFEKMEQVFEISKFAEYYKIPWSNVKTMRTTKYCPATKIQKIKQELWTLNVKGDDIEGYNNWFHELALTCPDLVTHEKKKIKRYIRGLPERVKANVTSSKPASLHDAINMAHKLIEQAIHAKATGIGKSNKGNGRTTRGTTTTTTTATAMSTLIINNRIGDKKLERFMLQPQLKVEAMLGTYHGATVVTHIIMASTLQSTKDVKGLDIKRKTAKTEDPQQNPNVVTGTFLLNDHYASILFDSGAEKSFVSTVFTPFIDIAPAALDISYDVELANGKADKKKPEDVPIIYDFSEVFLDDLLGLPPACEIEFRIDMIPGALPVVKSPYRLAPSKMRVLFFQDRSSFGISSVKGAVVFALKIWRHYLYGTKSVIYTNHKSLQYIFDQKELNMHQRRWIELLSDYEFEICYHPGKANVVADALSTKERLKSRRVRAMSMTIHSGLKANILGAQGEASKDLKAPAEWLRGLDA</sequence>
<dbReference type="Pfam" id="PF17917">
    <property type="entry name" value="RT_RNaseH"/>
    <property type="match status" value="1"/>
</dbReference>
<dbReference type="Pfam" id="PF03732">
    <property type="entry name" value="Retrotrans_gag"/>
    <property type="match status" value="1"/>
</dbReference>
<proteinExistence type="predicted"/>
<name>A0ABQ5H7U8_9ASTR</name>
<feature type="domain" description="Retrotransposon gag" evidence="7">
    <location>
        <begin position="100"/>
        <end position="170"/>
    </location>
</feature>
<organism evidence="9 10">
    <name type="scientific">Tanacetum coccineum</name>
    <dbReference type="NCBI Taxonomy" id="301880"/>
    <lineage>
        <taxon>Eukaryota</taxon>
        <taxon>Viridiplantae</taxon>
        <taxon>Streptophyta</taxon>
        <taxon>Embryophyta</taxon>
        <taxon>Tracheophyta</taxon>
        <taxon>Spermatophyta</taxon>
        <taxon>Magnoliopsida</taxon>
        <taxon>eudicotyledons</taxon>
        <taxon>Gunneridae</taxon>
        <taxon>Pentapetalae</taxon>
        <taxon>asterids</taxon>
        <taxon>campanulids</taxon>
        <taxon>Asterales</taxon>
        <taxon>Asteraceae</taxon>
        <taxon>Asteroideae</taxon>
        <taxon>Anthemideae</taxon>
        <taxon>Anthemidinae</taxon>
        <taxon>Tanacetum</taxon>
    </lineage>
</organism>
<evidence type="ECO:0000313" key="10">
    <source>
        <dbReference type="Proteomes" id="UP001151760"/>
    </source>
</evidence>
<dbReference type="GO" id="GO:0003964">
    <property type="term" value="F:RNA-directed DNA polymerase activity"/>
    <property type="evidence" value="ECO:0007669"/>
    <property type="project" value="UniProtKB-KW"/>
</dbReference>
<accession>A0ABQ5H7U8</accession>
<reference evidence="9" key="1">
    <citation type="journal article" date="2022" name="Int. J. Mol. Sci.">
        <title>Draft Genome of Tanacetum Coccineum: Genomic Comparison of Closely Related Tanacetum-Family Plants.</title>
        <authorList>
            <person name="Yamashiro T."/>
            <person name="Shiraishi A."/>
            <person name="Nakayama K."/>
            <person name="Satake H."/>
        </authorList>
    </citation>
    <scope>NUCLEOTIDE SEQUENCE</scope>
</reference>
<keyword evidence="5" id="KW-0378">Hydrolase</keyword>
<evidence type="ECO:0000256" key="5">
    <source>
        <dbReference type="ARBA" id="ARBA00022801"/>
    </source>
</evidence>
<dbReference type="InterPro" id="IPR005162">
    <property type="entry name" value="Retrotrans_gag_dom"/>
</dbReference>
<evidence type="ECO:0000256" key="3">
    <source>
        <dbReference type="ARBA" id="ARBA00022722"/>
    </source>
</evidence>
<keyword evidence="6 9" id="KW-0695">RNA-directed DNA polymerase</keyword>
<evidence type="ECO:0000256" key="6">
    <source>
        <dbReference type="ARBA" id="ARBA00022918"/>
    </source>
</evidence>
<evidence type="ECO:0000313" key="9">
    <source>
        <dbReference type="EMBL" id="GJT83957.1"/>
    </source>
</evidence>
<keyword evidence="2" id="KW-0548">Nucleotidyltransferase</keyword>
<dbReference type="InterPro" id="IPR043502">
    <property type="entry name" value="DNA/RNA_pol_sf"/>
</dbReference>
<dbReference type="Proteomes" id="UP001151760">
    <property type="component" value="Unassembled WGS sequence"/>
</dbReference>
<dbReference type="InterPro" id="IPR050951">
    <property type="entry name" value="Retrovirus_Pol_polyprotein"/>
</dbReference>
<keyword evidence="1" id="KW-0808">Transferase</keyword>
<reference evidence="9" key="2">
    <citation type="submission" date="2022-01" db="EMBL/GenBank/DDBJ databases">
        <authorList>
            <person name="Yamashiro T."/>
            <person name="Shiraishi A."/>
            <person name="Satake H."/>
            <person name="Nakayama K."/>
        </authorList>
    </citation>
    <scope>NUCLEOTIDE SEQUENCE</scope>
</reference>
<feature type="domain" description="Reverse transcriptase RNase H-like" evidence="8">
    <location>
        <begin position="433"/>
        <end position="482"/>
    </location>
</feature>
<dbReference type="Pfam" id="PF08284">
    <property type="entry name" value="RVP_2"/>
    <property type="match status" value="1"/>
</dbReference>
<keyword evidence="3" id="KW-0540">Nuclease</keyword>
<dbReference type="PANTHER" id="PTHR37984:SF5">
    <property type="entry name" value="PROTEIN NYNRIN-LIKE"/>
    <property type="match status" value="1"/>
</dbReference>
<dbReference type="CDD" id="cd09274">
    <property type="entry name" value="RNase_HI_RT_Ty3"/>
    <property type="match status" value="1"/>
</dbReference>
<dbReference type="SUPFAM" id="SSF56672">
    <property type="entry name" value="DNA/RNA polymerases"/>
    <property type="match status" value="1"/>
</dbReference>
<evidence type="ECO:0000256" key="4">
    <source>
        <dbReference type="ARBA" id="ARBA00022759"/>
    </source>
</evidence>
<protein>
    <submittedName>
        <fullName evidence="9">Reverse transcriptase domain-containing protein</fullName>
    </submittedName>
</protein>
<comment type="caution">
    <text evidence="9">The sequence shown here is derived from an EMBL/GenBank/DDBJ whole genome shotgun (WGS) entry which is preliminary data.</text>
</comment>